<comment type="caution">
    <text evidence="1">The sequence shown here is derived from an EMBL/GenBank/DDBJ whole genome shotgun (WGS) entry which is preliminary data.</text>
</comment>
<name>A0A833QFR2_9POAL</name>
<protein>
    <submittedName>
        <fullName evidence="1">Uncharacterized protein</fullName>
    </submittedName>
</protein>
<organism evidence="1 2">
    <name type="scientific">Carex littledalei</name>
    <dbReference type="NCBI Taxonomy" id="544730"/>
    <lineage>
        <taxon>Eukaryota</taxon>
        <taxon>Viridiplantae</taxon>
        <taxon>Streptophyta</taxon>
        <taxon>Embryophyta</taxon>
        <taxon>Tracheophyta</taxon>
        <taxon>Spermatophyta</taxon>
        <taxon>Magnoliopsida</taxon>
        <taxon>Liliopsida</taxon>
        <taxon>Poales</taxon>
        <taxon>Cyperaceae</taxon>
        <taxon>Cyperoideae</taxon>
        <taxon>Cariceae</taxon>
        <taxon>Carex</taxon>
        <taxon>Carex subgen. Euthyceras</taxon>
    </lineage>
</organism>
<proteinExistence type="predicted"/>
<gene>
    <name evidence="1" type="ORF">FCM35_KLT21765</name>
</gene>
<dbReference type="Proteomes" id="UP000623129">
    <property type="component" value="Unassembled WGS sequence"/>
</dbReference>
<accession>A0A833QFR2</accession>
<sequence length="124" mass="13915">MVSLPEGPPQPETRISRRSRSRAVLSVMGRMEAVVSCHASIDASLSTEFLRSETTVALVLLVVLFFLGKNSSPLNPTRAIAPLDEKIQVLTIVTDMWGSHLRLYLLMGKRMQRSRLELHGRKME</sequence>
<keyword evidence="2" id="KW-1185">Reference proteome</keyword>
<evidence type="ECO:0000313" key="2">
    <source>
        <dbReference type="Proteomes" id="UP000623129"/>
    </source>
</evidence>
<dbReference type="AlphaFoldDB" id="A0A833QFR2"/>
<dbReference type="EMBL" id="SWLB01000213">
    <property type="protein sequence ID" value="KAF3319746.1"/>
    <property type="molecule type" value="Genomic_DNA"/>
</dbReference>
<reference evidence="1" key="1">
    <citation type="submission" date="2020-01" db="EMBL/GenBank/DDBJ databases">
        <title>Genome sequence of Kobresia littledalei, the first chromosome-level genome in the family Cyperaceae.</title>
        <authorList>
            <person name="Qu G."/>
        </authorList>
    </citation>
    <scope>NUCLEOTIDE SEQUENCE</scope>
    <source>
        <strain evidence="1">C.B.Clarke</strain>
        <tissue evidence="1">Leaf</tissue>
    </source>
</reference>
<evidence type="ECO:0000313" key="1">
    <source>
        <dbReference type="EMBL" id="KAF3319746.1"/>
    </source>
</evidence>